<keyword evidence="7 11" id="KW-1133">Transmembrane helix</keyword>
<keyword evidence="9 11" id="KW-0472">Membrane</keyword>
<keyword evidence="6" id="KW-0809">Transit peptide</keyword>
<evidence type="ECO:0000256" key="11">
    <source>
        <dbReference type="SAM" id="Phobius"/>
    </source>
</evidence>
<comment type="subcellular location">
    <subcellularLocation>
        <location evidence="1">Mitochondrion inner membrane</location>
        <topology evidence="1">Single-pass membrane protein</topology>
    </subcellularLocation>
</comment>
<comment type="caution">
    <text evidence="12">The sequence shown here is derived from an EMBL/GenBank/DDBJ whole genome shotgun (WGS) entry which is preliminary data.</text>
</comment>
<name>T0JXB2_COLGC</name>
<reference evidence="13" key="1">
    <citation type="journal article" date="2013" name="Mol. Plant Microbe Interact.">
        <title>Global aspects of pacC regulation of pathogenicity genes in Colletotrichum gloeosporioides as revealed by transcriptome analysis.</title>
        <authorList>
            <person name="Alkan N."/>
            <person name="Meng X."/>
            <person name="Friedlander G."/>
            <person name="Reuveni E."/>
            <person name="Sukno S."/>
            <person name="Sherman A."/>
            <person name="Thon M."/>
            <person name="Fluhr R."/>
            <person name="Prusky D."/>
        </authorList>
    </citation>
    <scope>NUCLEOTIDE SEQUENCE [LARGE SCALE GENOMIC DNA]</scope>
    <source>
        <strain evidence="13">Cg-14</strain>
    </source>
</reference>
<dbReference type="FunFam" id="4.10.49.10:FF:000001">
    <property type="entry name" value="Cytochrome c oxidase subunit 7C"/>
    <property type="match status" value="1"/>
</dbReference>
<dbReference type="EMBL" id="AMYD01003825">
    <property type="protein sequence ID" value="EQB45063.1"/>
    <property type="molecule type" value="Genomic_DNA"/>
</dbReference>
<dbReference type="GO" id="GO:0005743">
    <property type="term" value="C:mitochondrial inner membrane"/>
    <property type="evidence" value="ECO:0007669"/>
    <property type="project" value="UniProtKB-SubCell"/>
</dbReference>
<organism evidence="12 13">
    <name type="scientific">Colletotrichum gloeosporioides (strain Cg-14)</name>
    <name type="common">Anthracnose fungus</name>
    <name type="synonym">Glomerella cingulata</name>
    <dbReference type="NCBI Taxonomy" id="1237896"/>
    <lineage>
        <taxon>Eukaryota</taxon>
        <taxon>Fungi</taxon>
        <taxon>Dikarya</taxon>
        <taxon>Ascomycota</taxon>
        <taxon>Pezizomycotina</taxon>
        <taxon>Sordariomycetes</taxon>
        <taxon>Hypocreomycetidae</taxon>
        <taxon>Glomerellales</taxon>
        <taxon>Glomerellaceae</taxon>
        <taxon>Colletotrichum</taxon>
        <taxon>Colletotrichum gloeosporioides species complex</taxon>
    </lineage>
</organism>
<evidence type="ECO:0000256" key="4">
    <source>
        <dbReference type="ARBA" id="ARBA00022692"/>
    </source>
</evidence>
<evidence type="ECO:0000256" key="6">
    <source>
        <dbReference type="ARBA" id="ARBA00022946"/>
    </source>
</evidence>
<dbReference type="STRING" id="1237896.T0JXB2"/>
<dbReference type="Gene3D" id="4.10.49.10">
    <property type="entry name" value="Cytochrome c oxidase subunit VIIc"/>
    <property type="match status" value="1"/>
</dbReference>
<keyword evidence="5" id="KW-0999">Mitochondrion inner membrane</keyword>
<feature type="transmembrane region" description="Helical" evidence="11">
    <location>
        <begin position="114"/>
        <end position="134"/>
    </location>
</feature>
<evidence type="ECO:0000256" key="2">
    <source>
        <dbReference type="ARBA" id="ARBA00004673"/>
    </source>
</evidence>
<dbReference type="InterPro" id="IPR004202">
    <property type="entry name" value="COX7C/Cox8"/>
</dbReference>
<dbReference type="UniPathway" id="UPA00705"/>
<accession>T0JXB2</accession>
<dbReference type="InterPro" id="IPR036636">
    <property type="entry name" value="COX7C/Cox8_sf"/>
</dbReference>
<evidence type="ECO:0000313" key="13">
    <source>
        <dbReference type="Proteomes" id="UP000015530"/>
    </source>
</evidence>
<evidence type="ECO:0000256" key="8">
    <source>
        <dbReference type="ARBA" id="ARBA00023128"/>
    </source>
</evidence>
<protein>
    <recommendedName>
        <fullName evidence="10">Cytochrome c oxidase subunit 8, mitochondrial</fullName>
    </recommendedName>
</protein>
<sequence>MAQGGRRSRSYQLQIPTAGLDVTLRKSHVRLPKGIPASGSLELSRITPQTTLLNDFNTMLARAAARAVPQTRTVVARRGFTTTRAQMSSPYHYPEGPYSNIPFNPKSKWFGAGFWTYSAVGFFAPFGIAAWQTYKPKV</sequence>
<dbReference type="PANTHER" id="PTHR13313">
    <property type="entry name" value="CYTOCHROME C OXIDASE SUBUNIT VIIC"/>
    <property type="match status" value="1"/>
</dbReference>
<dbReference type="Pfam" id="PF02935">
    <property type="entry name" value="COX7C"/>
    <property type="match status" value="1"/>
</dbReference>
<dbReference type="AlphaFoldDB" id="T0JXB2"/>
<dbReference type="GO" id="GO:0045277">
    <property type="term" value="C:respiratory chain complex IV"/>
    <property type="evidence" value="ECO:0007669"/>
    <property type="project" value="InterPro"/>
</dbReference>
<dbReference type="HOGENOM" id="CLU_1855116_0_0_1"/>
<proteinExistence type="inferred from homology"/>
<gene>
    <name evidence="12" type="ORF">CGLO_16109</name>
</gene>
<evidence type="ECO:0000256" key="3">
    <source>
        <dbReference type="ARBA" id="ARBA00010514"/>
    </source>
</evidence>
<dbReference type="SUPFAM" id="SSF81427">
    <property type="entry name" value="Mitochondrial cytochrome c oxidase subunit VIIc (aka VIIIa)"/>
    <property type="match status" value="1"/>
</dbReference>
<keyword evidence="4 11" id="KW-0812">Transmembrane</keyword>
<evidence type="ECO:0000256" key="10">
    <source>
        <dbReference type="ARBA" id="ARBA00071004"/>
    </source>
</evidence>
<evidence type="ECO:0000256" key="7">
    <source>
        <dbReference type="ARBA" id="ARBA00022989"/>
    </source>
</evidence>
<comment type="pathway">
    <text evidence="2">Energy metabolism; oxidative phosphorylation.</text>
</comment>
<evidence type="ECO:0000256" key="1">
    <source>
        <dbReference type="ARBA" id="ARBA00004434"/>
    </source>
</evidence>
<dbReference type="GO" id="GO:0006123">
    <property type="term" value="P:mitochondrial electron transport, cytochrome c to oxygen"/>
    <property type="evidence" value="ECO:0007669"/>
    <property type="project" value="InterPro"/>
</dbReference>
<dbReference type="Proteomes" id="UP000015530">
    <property type="component" value="Unassembled WGS sequence"/>
</dbReference>
<dbReference type="OrthoDB" id="9974841at2759"/>
<comment type="similarity">
    <text evidence="3">Belongs to the cytochrome c oxidase VIIc family.</text>
</comment>
<keyword evidence="8" id="KW-0496">Mitochondrion</keyword>
<dbReference type="PANTHER" id="PTHR13313:SF0">
    <property type="entry name" value="CYTOCHROME C OXIDASE SUBUNIT 7C, MITOCHONDRIAL"/>
    <property type="match status" value="1"/>
</dbReference>
<evidence type="ECO:0000313" key="12">
    <source>
        <dbReference type="EMBL" id="EQB45063.1"/>
    </source>
</evidence>
<evidence type="ECO:0000256" key="5">
    <source>
        <dbReference type="ARBA" id="ARBA00022792"/>
    </source>
</evidence>
<evidence type="ECO:0000256" key="9">
    <source>
        <dbReference type="ARBA" id="ARBA00023136"/>
    </source>
</evidence>